<feature type="compositionally biased region" description="Polar residues" evidence="1">
    <location>
        <begin position="133"/>
        <end position="154"/>
    </location>
</feature>
<dbReference type="SMART" id="SM00726">
    <property type="entry name" value="UIM"/>
    <property type="match status" value="2"/>
</dbReference>
<dbReference type="EMBL" id="HG529927">
    <property type="protein sequence ID" value="CDI57120.1"/>
    <property type="molecule type" value="Genomic_DNA"/>
</dbReference>
<evidence type="ECO:0000313" key="2">
    <source>
        <dbReference type="EMBL" id="CDI57120.1"/>
    </source>
</evidence>
<dbReference type="InterPro" id="IPR009060">
    <property type="entry name" value="UBA-like_sf"/>
</dbReference>
<dbReference type="InterPro" id="IPR055335">
    <property type="entry name" value="Ucp6/RUP1"/>
</dbReference>
<feature type="compositionally biased region" description="Basic residues" evidence="1">
    <location>
        <begin position="251"/>
        <end position="271"/>
    </location>
</feature>
<dbReference type="PANTHER" id="PTHR39597:SF1">
    <property type="entry name" value="UBA DOMAIN-CONTAINING PROTEIN RUP1"/>
    <property type="match status" value="1"/>
</dbReference>
<feature type="compositionally biased region" description="Basic and acidic residues" evidence="1">
    <location>
        <begin position="100"/>
        <end position="114"/>
    </location>
</feature>
<dbReference type="SUPFAM" id="SSF46934">
    <property type="entry name" value="UBA-like"/>
    <property type="match status" value="1"/>
</dbReference>
<organism evidence="2">
    <name type="scientific">Melanopsichium pennsylvanicum 4</name>
    <dbReference type="NCBI Taxonomy" id="1398559"/>
    <lineage>
        <taxon>Eukaryota</taxon>
        <taxon>Fungi</taxon>
        <taxon>Dikarya</taxon>
        <taxon>Basidiomycota</taxon>
        <taxon>Ustilaginomycotina</taxon>
        <taxon>Ustilaginomycetes</taxon>
        <taxon>Ustilaginales</taxon>
        <taxon>Ustilaginaceae</taxon>
        <taxon>Melanopsichium</taxon>
    </lineage>
</organism>
<feature type="region of interest" description="Disordered" evidence="1">
    <location>
        <begin position="243"/>
        <end position="280"/>
    </location>
</feature>
<dbReference type="PANTHER" id="PTHR39597">
    <property type="entry name" value="UBA DOMAIN-CONTAINING PROTEIN RUP1"/>
    <property type="match status" value="1"/>
</dbReference>
<dbReference type="CDD" id="cd14348">
    <property type="entry name" value="UBA_p47"/>
    <property type="match status" value="1"/>
</dbReference>
<protein>
    <recommendedName>
        <fullName evidence="3">UBA domain-containing protein</fullName>
    </recommendedName>
</protein>
<dbReference type="Pfam" id="PF14555">
    <property type="entry name" value="UBA_4"/>
    <property type="match status" value="1"/>
</dbReference>
<sequence>MSDRSSLIQQICVITDCNDYQASLVLERSNWDVERAMNSFFDDPPPKEPLAPSATQISSTAVVPFQVADNQNAASGWDVPFNPDFAPPSGAPPGPIHGWGPDKNDADDDLRRAMEASLQDHQSQHTHRPPAPSSTVGVSDQAATHGWSSRSRSRQTFIGKGPLTVRQIDNDDNESDLKPVRLPLDAQLSAIFDEDECMHNRKAIPQQSAEDHGYRLRDRHKLVRPTNTVQTLFEMGRCPKVTRTYGDRASRGRRPRGAGQGRRGRNARRSQRGWSTDIGMSEDEQLRQALEASVQSHHDLLLPNGSGARTPALPQHLETDLQSRRLPGAPVAMVAPFASLDVVAALLQALFAAPPVRRAYLAARPADQRGPDLSSYWKGAPPTETDPDAPAPLALEAHFELAQRIQTLFAFSQLSQRPVCVVKDVTSLTPSEIYARGADWSPPIEAASLFYDFLVESWTKHVAAISELILNNPTAQPVETDALWMTDALFLSSGAAALTSPASPRANGSQTPKIEQQRSFIQLRHDSVNSDTYSCLRAALASDGEGALLTRTAHTISMGLDHALFTSDVGTPPPFTINERIHLDSLMWDRRQGVRLDSELRNLEIVRLDALRQELETRKRKLMGDAGRPLSDVLAGTRRYFEEIAPSVDGGSDAIRASSLAEAAPQMTKIVDAIQADIVGTDKLIARIRAQIDAKRALVAERAKREAANPEWTQLAYDLVAVLCHEAGRCVSLVKQGDGSWWKVTGGKAVRIEKENVIMGRPQDPSLSVFWLVYVRVEDEQGTTGEVEEVLVGEAMKAAIADDNLTYESELLSLIQSDAATPSPTVDDEIQLVQGPKGEKLNGIAATAQGNLGDVTMYIDPDIEVRTEEAPRSPRAT</sequence>
<accession>A0A077R3P3</accession>
<feature type="region of interest" description="Disordered" evidence="1">
    <location>
        <begin position="74"/>
        <end position="154"/>
    </location>
</feature>
<proteinExistence type="predicted"/>
<evidence type="ECO:0008006" key="3">
    <source>
        <dbReference type="Google" id="ProtNLM"/>
    </source>
</evidence>
<reference evidence="2" key="1">
    <citation type="journal article" date="2014" name="Genome Biol. Evol.">
        <title>Gene Loss Rather Than Gene Gain Is Associated with a Host Jump from Monocots to Dicots in the Smut Fungus Melanopsichium pennsylvanicum.</title>
        <authorList>
            <person name="Sharma R."/>
            <person name="Mishra B."/>
            <person name="Runge F."/>
            <person name="Thines M."/>
        </authorList>
    </citation>
    <scope>NUCLEOTIDE SEQUENCE</scope>
    <source>
        <strain evidence="2">4</strain>
    </source>
</reference>
<feature type="compositionally biased region" description="Pro residues" evidence="1">
    <location>
        <begin position="85"/>
        <end position="95"/>
    </location>
</feature>
<dbReference type="Gene3D" id="1.10.8.10">
    <property type="entry name" value="DNA helicase RuvA subunit, C-terminal domain"/>
    <property type="match status" value="1"/>
</dbReference>
<dbReference type="InterPro" id="IPR003903">
    <property type="entry name" value="UIM_dom"/>
</dbReference>
<dbReference type="AlphaFoldDB" id="A0A077R3P3"/>
<evidence type="ECO:0000256" key="1">
    <source>
        <dbReference type="SAM" id="MobiDB-lite"/>
    </source>
</evidence>
<name>A0A077R3P3_9BASI</name>